<dbReference type="AlphaFoldDB" id="A0A5A8CW78"/>
<dbReference type="Pfam" id="PF00400">
    <property type="entry name" value="WD40"/>
    <property type="match status" value="1"/>
</dbReference>
<dbReference type="InterPro" id="IPR011047">
    <property type="entry name" value="Quinoprotein_ADH-like_sf"/>
</dbReference>
<accession>A0A5A8CW78</accession>
<sequence length="500" mass="50619">MASLAQVSAERVASAQRELSELEKSAVDELAVHIGQAAAEAQVDAAFAEPAKADGPLLRQRAERAVALAALLRREADAGRHRQAFAKQGFEESLAEMRRAVALRLPALGGAAALSDAVIGAAMGPDLAVLSAEPVHSVLRWRSEAAVARRACGLEPVLDYAAPCELQSLAGSASGGADSQMLCRSGLGSPICAAATGRDTVLVGTDDGRVWQGRVARPGEDPAACAAAQPSPERAPKVHGGPVTAIVVMPDGTPVSAGDDGQVVAHVGAGGGRRLMLRLRAGVLAMTCLPDGLLALAGGRSDPSVCVVDPASGTTLRRLEGHAAPVSCILPLDCQRFATACADGVVRVFSEGDDTAADLSSHGTIVAGLVALSGGRVAVATAADDVSIIVHARTMLARGTLALASLPGDVLAVAGADGSIALLQSDRLCLPGAGLLSRLPGGRGQVVAMAELADGRLLAAYESGCVVAWGFRAQTLEAWAARITPPSLPRPAACLVLGPM</sequence>
<evidence type="ECO:0000313" key="1">
    <source>
        <dbReference type="EMBL" id="KAA0157285.1"/>
    </source>
</evidence>
<reference evidence="3 4" key="1">
    <citation type="submission" date="2019-07" db="EMBL/GenBank/DDBJ databases">
        <title>Genomes of Cafeteria roenbergensis.</title>
        <authorList>
            <person name="Fischer M.G."/>
            <person name="Hackl T."/>
            <person name="Roman M."/>
        </authorList>
    </citation>
    <scope>NUCLEOTIDE SEQUENCE [LARGE SCALE GENOMIC DNA]</scope>
    <source>
        <strain evidence="1 4">BVI</strain>
        <strain evidence="2 3">E4-10P</strain>
    </source>
</reference>
<name>A0A5A8CW78_CAFRO</name>
<gene>
    <name evidence="2" type="ORF">FNF27_05012</name>
    <name evidence="1" type="ORF">FNF29_00637</name>
</gene>
<dbReference type="InterPro" id="IPR015943">
    <property type="entry name" value="WD40/YVTN_repeat-like_dom_sf"/>
</dbReference>
<dbReference type="EMBL" id="VLTO01000032">
    <property type="protein sequence ID" value="KAA0173517.1"/>
    <property type="molecule type" value="Genomic_DNA"/>
</dbReference>
<comment type="caution">
    <text evidence="1">The sequence shown here is derived from an EMBL/GenBank/DDBJ whole genome shotgun (WGS) entry which is preliminary data.</text>
</comment>
<evidence type="ECO:0000313" key="2">
    <source>
        <dbReference type="EMBL" id="KAA0173517.1"/>
    </source>
</evidence>
<dbReference type="Proteomes" id="UP000323011">
    <property type="component" value="Unassembled WGS sequence"/>
</dbReference>
<dbReference type="SUPFAM" id="SSF50998">
    <property type="entry name" value="Quinoprotein alcohol dehydrogenase-like"/>
    <property type="match status" value="1"/>
</dbReference>
<dbReference type="EMBL" id="VLTN01000002">
    <property type="protein sequence ID" value="KAA0157285.1"/>
    <property type="molecule type" value="Genomic_DNA"/>
</dbReference>
<dbReference type="SMART" id="SM00320">
    <property type="entry name" value="WD40"/>
    <property type="match status" value="4"/>
</dbReference>
<organism evidence="1 4">
    <name type="scientific">Cafeteria roenbergensis</name>
    <name type="common">Marine flagellate</name>
    <dbReference type="NCBI Taxonomy" id="33653"/>
    <lineage>
        <taxon>Eukaryota</taxon>
        <taxon>Sar</taxon>
        <taxon>Stramenopiles</taxon>
        <taxon>Bigyra</taxon>
        <taxon>Opalozoa</taxon>
        <taxon>Bicosoecida</taxon>
        <taxon>Cafeteriaceae</taxon>
        <taxon>Cafeteria</taxon>
    </lineage>
</organism>
<evidence type="ECO:0000313" key="3">
    <source>
        <dbReference type="Proteomes" id="UP000322899"/>
    </source>
</evidence>
<protein>
    <submittedName>
        <fullName evidence="1">Uncharacterized protein</fullName>
    </submittedName>
</protein>
<keyword evidence="4" id="KW-1185">Reference proteome</keyword>
<dbReference type="PANTHER" id="PTHR19879">
    <property type="entry name" value="TRANSCRIPTION INITIATION FACTOR TFIID"/>
    <property type="match status" value="1"/>
</dbReference>
<proteinExistence type="predicted"/>
<dbReference type="Proteomes" id="UP000322899">
    <property type="component" value="Unassembled WGS sequence"/>
</dbReference>
<evidence type="ECO:0000313" key="4">
    <source>
        <dbReference type="Proteomes" id="UP000323011"/>
    </source>
</evidence>
<dbReference type="PANTHER" id="PTHR19879:SF9">
    <property type="entry name" value="TRANSCRIPTION INITIATION FACTOR TFIID SUBUNIT 5"/>
    <property type="match status" value="1"/>
</dbReference>
<dbReference type="InterPro" id="IPR001680">
    <property type="entry name" value="WD40_rpt"/>
</dbReference>
<dbReference type="Gene3D" id="2.130.10.10">
    <property type="entry name" value="YVTN repeat-like/Quinoprotein amine dehydrogenase"/>
    <property type="match status" value="1"/>
</dbReference>